<dbReference type="RefSeq" id="WP_069808819.1">
    <property type="nucleotide sequence ID" value="NZ_CP017305.1"/>
</dbReference>
<accession>A0A1D8CZ59</accession>
<evidence type="ECO:0000256" key="2">
    <source>
        <dbReference type="ARBA" id="ARBA00007524"/>
    </source>
</evidence>
<feature type="transmembrane region" description="Helical" evidence="6">
    <location>
        <begin position="47"/>
        <end position="69"/>
    </location>
</feature>
<dbReference type="GO" id="GO:0016020">
    <property type="term" value="C:membrane"/>
    <property type="evidence" value="ECO:0007669"/>
    <property type="project" value="UniProtKB-SubCell"/>
</dbReference>
<dbReference type="EMBL" id="CP017305">
    <property type="protein sequence ID" value="AOS83093.1"/>
    <property type="molecule type" value="Genomic_DNA"/>
</dbReference>
<dbReference type="STRING" id="274537.BIU88_02390"/>
<keyword evidence="8" id="KW-1185">Reference proteome</keyword>
<dbReference type="Pfam" id="PF03073">
    <property type="entry name" value="TspO_MBR"/>
    <property type="match status" value="1"/>
</dbReference>
<dbReference type="KEGG" id="clz:BIU88_02390"/>
<comment type="similarity">
    <text evidence="2">Belongs to the TspO/BZRP family.</text>
</comment>
<dbReference type="OrthoDB" id="9795496at2"/>
<dbReference type="PIRSF" id="PIRSF005859">
    <property type="entry name" value="PBR"/>
    <property type="match status" value="1"/>
</dbReference>
<evidence type="ECO:0000256" key="6">
    <source>
        <dbReference type="SAM" id="Phobius"/>
    </source>
</evidence>
<evidence type="ECO:0000313" key="8">
    <source>
        <dbReference type="Proteomes" id="UP000095185"/>
    </source>
</evidence>
<feature type="transmembrane region" description="Helical" evidence="6">
    <location>
        <begin position="133"/>
        <end position="154"/>
    </location>
</feature>
<dbReference type="InterPro" id="IPR004307">
    <property type="entry name" value="TspO_MBR"/>
</dbReference>
<evidence type="ECO:0000256" key="4">
    <source>
        <dbReference type="ARBA" id="ARBA00022989"/>
    </source>
</evidence>
<dbReference type="PANTHER" id="PTHR10057:SF0">
    <property type="entry name" value="TRANSLOCATOR PROTEIN"/>
    <property type="match status" value="1"/>
</dbReference>
<feature type="transmembrane region" description="Helical" evidence="6">
    <location>
        <begin position="81"/>
        <end position="101"/>
    </location>
</feature>
<dbReference type="Proteomes" id="UP000095185">
    <property type="component" value="Chromosome"/>
</dbReference>
<evidence type="ECO:0000313" key="7">
    <source>
        <dbReference type="EMBL" id="AOS83093.1"/>
    </source>
</evidence>
<keyword evidence="5 6" id="KW-0472">Membrane</keyword>
<proteinExistence type="inferred from homology"/>
<feature type="transmembrane region" description="Helical" evidence="6">
    <location>
        <begin position="107"/>
        <end position="126"/>
    </location>
</feature>
<dbReference type="PANTHER" id="PTHR10057">
    <property type="entry name" value="PERIPHERAL-TYPE BENZODIAZEPINE RECEPTOR"/>
    <property type="match status" value="1"/>
</dbReference>
<evidence type="ECO:0000256" key="3">
    <source>
        <dbReference type="ARBA" id="ARBA00022692"/>
    </source>
</evidence>
<protein>
    <submittedName>
        <fullName evidence="7">Sensory protein TspO</fullName>
    </submittedName>
</protein>
<organism evidence="7 8">
    <name type="scientific">Chlorobaculum limnaeum</name>
    <dbReference type="NCBI Taxonomy" id="274537"/>
    <lineage>
        <taxon>Bacteria</taxon>
        <taxon>Pseudomonadati</taxon>
        <taxon>Chlorobiota</taxon>
        <taxon>Chlorobiia</taxon>
        <taxon>Chlorobiales</taxon>
        <taxon>Chlorobiaceae</taxon>
        <taxon>Chlorobaculum</taxon>
    </lineage>
</organism>
<comment type="subcellular location">
    <subcellularLocation>
        <location evidence="1">Membrane</location>
        <topology evidence="1">Multi-pass membrane protein</topology>
    </subcellularLocation>
</comment>
<dbReference type="Gene3D" id="1.20.1260.100">
    <property type="entry name" value="TspO/MBR protein"/>
    <property type="match status" value="1"/>
</dbReference>
<name>A0A1D8CZ59_CHLLM</name>
<sequence length="158" mass="17389">MNNRILTLALCIGLCLAVGFAGSTFTPEPGSWYYTTLNKPEWNPPDWLFAPVWTVLFIMMGTALAKVLGAGWQKREVKAGAALFAIQLILNLGWSASFFGMQSPMQALVVIALLWIFIVLTMLAFAKVSKPASLLLAPYLAWVSFASFLNFTILQLNP</sequence>
<evidence type="ECO:0000256" key="1">
    <source>
        <dbReference type="ARBA" id="ARBA00004141"/>
    </source>
</evidence>
<gene>
    <name evidence="7" type="ORF">BIU88_02390</name>
</gene>
<dbReference type="FunFam" id="1.20.1260.100:FF:000001">
    <property type="entry name" value="translocator protein 2"/>
    <property type="match status" value="1"/>
</dbReference>
<dbReference type="CDD" id="cd15904">
    <property type="entry name" value="TSPO_MBR"/>
    <property type="match status" value="1"/>
</dbReference>
<keyword evidence="3 6" id="KW-0812">Transmembrane</keyword>
<dbReference type="AlphaFoldDB" id="A0A1D8CZ59"/>
<reference evidence="7" key="1">
    <citation type="submission" date="2016-09" db="EMBL/GenBank/DDBJ databases">
        <title>Genome sequence of Chlorobaculum limnaeum.</title>
        <authorList>
            <person name="Liu Z."/>
            <person name="Tank M."/>
            <person name="Bryant D.A."/>
        </authorList>
    </citation>
    <scope>NUCLEOTIDE SEQUENCE [LARGE SCALE GENOMIC DNA]</scope>
    <source>
        <strain evidence="7">DSM 1677</strain>
    </source>
</reference>
<evidence type="ECO:0000256" key="5">
    <source>
        <dbReference type="ARBA" id="ARBA00023136"/>
    </source>
</evidence>
<keyword evidence="4 6" id="KW-1133">Transmembrane helix</keyword>
<dbReference type="InterPro" id="IPR038330">
    <property type="entry name" value="TspO/MBR-related_sf"/>
</dbReference>
<dbReference type="GO" id="GO:0033013">
    <property type="term" value="P:tetrapyrrole metabolic process"/>
    <property type="evidence" value="ECO:0007669"/>
    <property type="project" value="UniProtKB-ARBA"/>
</dbReference>